<dbReference type="GeneID" id="20826971"/>
<keyword evidence="2" id="KW-1185">Reference proteome</keyword>
<accession>F8MWM6</accession>
<dbReference type="KEGG" id="nte:NEUTE1DRAFT148565"/>
<proteinExistence type="predicted"/>
<name>F8MWM6_NEUT8</name>
<dbReference type="EMBL" id="GL891307">
    <property type="protein sequence ID" value="EGO54147.1"/>
    <property type="molecule type" value="Genomic_DNA"/>
</dbReference>
<organism evidence="1 2">
    <name type="scientific">Neurospora tetrasperma (strain FGSC 2508 / ATCC MYA-4615 / P0657)</name>
    <dbReference type="NCBI Taxonomy" id="510951"/>
    <lineage>
        <taxon>Eukaryota</taxon>
        <taxon>Fungi</taxon>
        <taxon>Dikarya</taxon>
        <taxon>Ascomycota</taxon>
        <taxon>Pezizomycotina</taxon>
        <taxon>Sordariomycetes</taxon>
        <taxon>Sordariomycetidae</taxon>
        <taxon>Sordariales</taxon>
        <taxon>Sordariaceae</taxon>
        <taxon>Neurospora</taxon>
    </lineage>
</organism>
<gene>
    <name evidence="1" type="ORF">NEUTE1DRAFT_148565</name>
</gene>
<dbReference type="Proteomes" id="UP000008065">
    <property type="component" value="Unassembled WGS sequence"/>
</dbReference>
<protein>
    <submittedName>
        <fullName evidence="1">Uncharacterized protein</fullName>
    </submittedName>
</protein>
<reference evidence="2" key="1">
    <citation type="journal article" date="2011" name="Genetics">
        <title>Massive changes in genome architecture accompany the transition to self-fertility in the filamentous fungus Neurospora tetrasperma.</title>
        <authorList>
            <person name="Ellison C.E."/>
            <person name="Stajich J.E."/>
            <person name="Jacobson D.J."/>
            <person name="Natvig D.O."/>
            <person name="Lapidus A."/>
            <person name="Foster B."/>
            <person name="Aerts A."/>
            <person name="Riley R."/>
            <person name="Lindquist E.A."/>
            <person name="Grigoriev I.V."/>
            <person name="Taylor J.W."/>
        </authorList>
    </citation>
    <scope>NUCLEOTIDE SEQUENCE [LARGE SCALE GENOMIC DNA]</scope>
    <source>
        <strain evidence="2">FGSC 2508 / P0657</strain>
    </source>
</reference>
<dbReference type="HOGENOM" id="CLU_2961367_0_0_1"/>
<dbReference type="VEuPathDB" id="FungiDB:NEUTE1DRAFT_148565"/>
<evidence type="ECO:0000313" key="1">
    <source>
        <dbReference type="EMBL" id="EGO54147.1"/>
    </source>
</evidence>
<dbReference type="AlphaFoldDB" id="F8MWM6"/>
<sequence length="59" mass="6322">MSSSLVPTGPNTNKPPAVLIVYQCRTSAVSRADGWGDGKEWEGWKYQNALTALAASRLA</sequence>
<evidence type="ECO:0000313" key="2">
    <source>
        <dbReference type="Proteomes" id="UP000008065"/>
    </source>
</evidence>
<dbReference type="RefSeq" id="XP_009854141.1">
    <property type="nucleotide sequence ID" value="XM_009855839.1"/>
</dbReference>